<dbReference type="GO" id="GO:0005634">
    <property type="term" value="C:nucleus"/>
    <property type="evidence" value="ECO:0007669"/>
    <property type="project" value="TreeGrafter"/>
</dbReference>
<dbReference type="WBParaSite" id="ACRNAN_scaffold253.g6645.t1">
    <property type="protein sequence ID" value="ACRNAN_scaffold253.g6645.t1"/>
    <property type="gene ID" value="ACRNAN_scaffold253.g6645"/>
</dbReference>
<name>A0A914DEW1_9BILA</name>
<evidence type="ECO:0000256" key="1">
    <source>
        <dbReference type="SAM" id="MobiDB-lite"/>
    </source>
</evidence>
<dbReference type="GO" id="GO:0003714">
    <property type="term" value="F:transcription corepressor activity"/>
    <property type="evidence" value="ECO:0007669"/>
    <property type="project" value="InterPro"/>
</dbReference>
<feature type="compositionally biased region" description="Basic residues" evidence="1">
    <location>
        <begin position="345"/>
        <end position="372"/>
    </location>
</feature>
<proteinExistence type="predicted"/>
<accession>A0A914DEW1</accession>
<organism evidence="3 4">
    <name type="scientific">Acrobeloides nanus</name>
    <dbReference type="NCBI Taxonomy" id="290746"/>
    <lineage>
        <taxon>Eukaryota</taxon>
        <taxon>Metazoa</taxon>
        <taxon>Ecdysozoa</taxon>
        <taxon>Nematoda</taxon>
        <taxon>Chromadorea</taxon>
        <taxon>Rhabditida</taxon>
        <taxon>Tylenchina</taxon>
        <taxon>Cephalobomorpha</taxon>
        <taxon>Cephaloboidea</taxon>
        <taxon>Cephalobidae</taxon>
        <taxon>Acrobeloides</taxon>
    </lineage>
</organism>
<dbReference type="AlphaFoldDB" id="A0A914DEW1"/>
<dbReference type="Proteomes" id="UP000887540">
    <property type="component" value="Unplaced"/>
</dbReference>
<reference evidence="4" key="1">
    <citation type="submission" date="2022-11" db="UniProtKB">
        <authorList>
            <consortium name="WormBaseParasite"/>
        </authorList>
    </citation>
    <scope>IDENTIFICATION</scope>
</reference>
<feature type="domain" description="CBF1-interacting co-repressor CIR N-terminal" evidence="2">
    <location>
        <begin position="25"/>
        <end position="61"/>
    </location>
</feature>
<dbReference type="Pfam" id="PF10197">
    <property type="entry name" value="Cir_N"/>
    <property type="match status" value="1"/>
</dbReference>
<feature type="region of interest" description="Disordered" evidence="1">
    <location>
        <begin position="202"/>
        <end position="222"/>
    </location>
</feature>
<feature type="compositionally biased region" description="Polar residues" evidence="1">
    <location>
        <begin position="373"/>
        <end position="384"/>
    </location>
</feature>
<sequence length="449" mass="52756">MPGTIGSNSKWPRQKGFQYFMSKKDFHPTNPKNLKAVWEARQKKALKEKREAEMLAEYEKEQEYLNNKALLGDEKARLGLSFMYNPPAGVRKEGDDDLGKKTGPVFDWQRKYNAPRDEWDKDKKLRDNPFGIDVRYIFCLRCKKWGHFHFDNDCPLYNMSGTPDNPGYSNNPSDIIKMLNKERETMKNTAGPSKQIVSKLEKSKNFLEKPNQNNEDTNDEYEEKPEPIILKRLLQGMSEEHQLKFKKNILNRIKDDERFIKLSTVLLKPESNGLNKIKLEVESDIENPDEEIMKTFQEMDETKRNQILESSFFDTFPKDSRKYFKDFNIELESVLRKKLLNGKPKVNKSKKHKKMHKKNVTSSKKKSKKLRTRYNSYSSESDSNPFSKKIKGEIIDFDFNFNSYACEPSEDEEEEEKFNGCSSAQLEEELLKSFMNMDEDDRKDVIGIR</sequence>
<evidence type="ECO:0000313" key="4">
    <source>
        <dbReference type="WBParaSite" id="ACRNAN_scaffold253.g6645.t1"/>
    </source>
</evidence>
<evidence type="ECO:0000313" key="3">
    <source>
        <dbReference type="Proteomes" id="UP000887540"/>
    </source>
</evidence>
<evidence type="ECO:0000259" key="2">
    <source>
        <dbReference type="SMART" id="SM01083"/>
    </source>
</evidence>
<dbReference type="SMART" id="SM01083">
    <property type="entry name" value="Cir_N"/>
    <property type="match status" value="1"/>
</dbReference>
<dbReference type="InterPro" id="IPR019339">
    <property type="entry name" value="CIR_N_dom"/>
</dbReference>
<dbReference type="PANTHER" id="PTHR13151">
    <property type="entry name" value="CBF1 INTERACTING COREPRESSOR CIR"/>
    <property type="match status" value="1"/>
</dbReference>
<keyword evidence="3" id="KW-1185">Reference proteome</keyword>
<dbReference type="InterPro" id="IPR040014">
    <property type="entry name" value="CIR1"/>
</dbReference>
<dbReference type="PANTHER" id="PTHR13151:SF2">
    <property type="entry name" value="COREPRESSOR INTERACTING WITH RBPJ 1"/>
    <property type="match status" value="1"/>
</dbReference>
<feature type="region of interest" description="Disordered" evidence="1">
    <location>
        <begin position="345"/>
        <end position="384"/>
    </location>
</feature>
<protein>
    <submittedName>
        <fullName evidence="4">CBF1-interacting co-repressor CIR N-terminal domain-containing protein</fullName>
    </submittedName>
</protein>